<evidence type="ECO:0000259" key="8">
    <source>
        <dbReference type="PROSITE" id="PS50928"/>
    </source>
</evidence>
<feature type="transmembrane region" description="Helical" evidence="7">
    <location>
        <begin position="207"/>
        <end position="227"/>
    </location>
</feature>
<dbReference type="GO" id="GO:0055085">
    <property type="term" value="P:transmembrane transport"/>
    <property type="evidence" value="ECO:0007669"/>
    <property type="project" value="InterPro"/>
</dbReference>
<dbReference type="OrthoDB" id="152280at2"/>
<dbReference type="PANTHER" id="PTHR30193">
    <property type="entry name" value="ABC TRANSPORTER PERMEASE PROTEIN"/>
    <property type="match status" value="1"/>
</dbReference>
<feature type="transmembrane region" description="Helical" evidence="7">
    <location>
        <begin position="105"/>
        <end position="122"/>
    </location>
</feature>
<evidence type="ECO:0000256" key="1">
    <source>
        <dbReference type="ARBA" id="ARBA00004651"/>
    </source>
</evidence>
<keyword evidence="6 7" id="KW-0472">Membrane</keyword>
<reference evidence="9 10" key="1">
    <citation type="submission" date="2019-03" db="EMBL/GenBank/DDBJ databases">
        <title>Genomic Encyclopedia of Type Strains, Phase IV (KMG-IV): sequencing the most valuable type-strain genomes for metagenomic binning, comparative biology and taxonomic classification.</title>
        <authorList>
            <person name="Goeker M."/>
        </authorList>
    </citation>
    <scope>NUCLEOTIDE SEQUENCE [LARGE SCALE GENOMIC DNA]</scope>
    <source>
        <strain evidence="9 10">DSM 25894</strain>
    </source>
</reference>
<feature type="transmembrane region" description="Helical" evidence="7">
    <location>
        <begin position="153"/>
        <end position="177"/>
    </location>
</feature>
<evidence type="ECO:0000256" key="6">
    <source>
        <dbReference type="ARBA" id="ARBA00023136"/>
    </source>
</evidence>
<feature type="domain" description="ABC transmembrane type-1" evidence="8">
    <location>
        <begin position="68"/>
        <end position="280"/>
    </location>
</feature>
<keyword evidence="10" id="KW-1185">Reference proteome</keyword>
<dbReference type="InterPro" id="IPR051393">
    <property type="entry name" value="ABC_transporter_permease"/>
</dbReference>
<proteinExistence type="inferred from homology"/>
<keyword evidence="3" id="KW-1003">Cell membrane</keyword>
<name>A0A4R3MVY8_9BACI</name>
<dbReference type="CDD" id="cd06261">
    <property type="entry name" value="TM_PBP2"/>
    <property type="match status" value="1"/>
</dbReference>
<keyword evidence="2 7" id="KW-0813">Transport</keyword>
<dbReference type="PANTHER" id="PTHR30193:SF37">
    <property type="entry name" value="INNER MEMBRANE ABC TRANSPORTER PERMEASE PROTEIN YCJO"/>
    <property type="match status" value="1"/>
</dbReference>
<feature type="transmembrane region" description="Helical" evidence="7">
    <location>
        <begin position="72"/>
        <end position="93"/>
    </location>
</feature>
<dbReference type="SUPFAM" id="SSF161098">
    <property type="entry name" value="MetI-like"/>
    <property type="match status" value="1"/>
</dbReference>
<dbReference type="EMBL" id="SMAN01000013">
    <property type="protein sequence ID" value="TCT20504.1"/>
    <property type="molecule type" value="Genomic_DNA"/>
</dbReference>
<comment type="subcellular location">
    <subcellularLocation>
        <location evidence="1 7">Cell membrane</location>
        <topology evidence="1 7">Multi-pass membrane protein</topology>
    </subcellularLocation>
</comment>
<dbReference type="RefSeq" id="WP_132372098.1">
    <property type="nucleotide sequence ID" value="NZ_SMAN01000013.1"/>
</dbReference>
<dbReference type="InterPro" id="IPR000515">
    <property type="entry name" value="MetI-like"/>
</dbReference>
<dbReference type="PROSITE" id="PS50928">
    <property type="entry name" value="ABC_TM1"/>
    <property type="match status" value="1"/>
</dbReference>
<evidence type="ECO:0000256" key="4">
    <source>
        <dbReference type="ARBA" id="ARBA00022692"/>
    </source>
</evidence>
<evidence type="ECO:0000313" key="10">
    <source>
        <dbReference type="Proteomes" id="UP000294650"/>
    </source>
</evidence>
<evidence type="ECO:0000256" key="3">
    <source>
        <dbReference type="ARBA" id="ARBA00022475"/>
    </source>
</evidence>
<evidence type="ECO:0000313" key="9">
    <source>
        <dbReference type="EMBL" id="TCT20504.1"/>
    </source>
</evidence>
<dbReference type="Gene3D" id="1.10.3720.10">
    <property type="entry name" value="MetI-like"/>
    <property type="match status" value="1"/>
</dbReference>
<keyword evidence="4 7" id="KW-0812">Transmembrane</keyword>
<keyword evidence="5 7" id="KW-1133">Transmembrane helix</keyword>
<evidence type="ECO:0000256" key="5">
    <source>
        <dbReference type="ARBA" id="ARBA00022989"/>
    </source>
</evidence>
<evidence type="ECO:0000256" key="2">
    <source>
        <dbReference type="ARBA" id="ARBA00022448"/>
    </source>
</evidence>
<feature type="transmembrane region" description="Helical" evidence="7">
    <location>
        <begin position="259"/>
        <end position="279"/>
    </location>
</feature>
<organism evidence="9 10">
    <name type="scientific">Melghiribacillus thermohalophilus</name>
    <dbReference type="NCBI Taxonomy" id="1324956"/>
    <lineage>
        <taxon>Bacteria</taxon>
        <taxon>Bacillati</taxon>
        <taxon>Bacillota</taxon>
        <taxon>Bacilli</taxon>
        <taxon>Bacillales</taxon>
        <taxon>Bacillaceae</taxon>
        <taxon>Melghiribacillus</taxon>
    </lineage>
</organism>
<dbReference type="Proteomes" id="UP000294650">
    <property type="component" value="Unassembled WGS sequence"/>
</dbReference>
<dbReference type="GO" id="GO:0005886">
    <property type="term" value="C:plasma membrane"/>
    <property type="evidence" value="ECO:0007669"/>
    <property type="project" value="UniProtKB-SubCell"/>
</dbReference>
<gene>
    <name evidence="9" type="ORF">EDD68_11368</name>
</gene>
<dbReference type="AlphaFoldDB" id="A0A4R3MVY8"/>
<dbReference type="InterPro" id="IPR035906">
    <property type="entry name" value="MetI-like_sf"/>
</dbReference>
<comment type="caution">
    <text evidence="9">The sequence shown here is derived from an EMBL/GenBank/DDBJ whole genome shotgun (WGS) entry which is preliminary data.</text>
</comment>
<evidence type="ECO:0000256" key="7">
    <source>
        <dbReference type="RuleBase" id="RU363032"/>
    </source>
</evidence>
<feature type="transmembrane region" description="Helical" evidence="7">
    <location>
        <begin position="12"/>
        <end position="38"/>
    </location>
</feature>
<dbReference type="Pfam" id="PF00528">
    <property type="entry name" value="BPD_transp_1"/>
    <property type="match status" value="1"/>
</dbReference>
<comment type="similarity">
    <text evidence="7">Belongs to the binding-protein-dependent transport system permease family.</text>
</comment>
<protein>
    <submittedName>
        <fullName evidence="9">Carbohydrate ABC transporter membrane protein 1 (CUT1 family)</fullName>
    </submittedName>
</protein>
<sequence>MNKVMSNKWMIALYVLPSLMLVAILIFIPLVLTGYYGLTEWNGAGVMKFVGLENYAHALQDEQFRESVVHSFLLALFSTLSLGIYLVVSLILASKIKGTNLLRKIYLIPMLLSSVAIAQLWLKVYHPTNGMLNSLLNLLGVDHPPEWLANPDIVLYAIFIPILWQYAGFYILIYYAALKNVPEELIEAARIDGATPLQIALKVKVPLISGIIKVTVVLAIVGSLKYFDLIYVMTGGGPNGASEVMASYMYKEAFGSYHFGYGSAIAFYLLIITLIMTYFTRKLTASKDDVQY</sequence>
<accession>A0A4R3MVY8</accession>